<dbReference type="Proteomes" id="UP000305948">
    <property type="component" value="Unassembled WGS sequence"/>
</dbReference>
<feature type="non-terminal residue" evidence="4">
    <location>
        <position position="342"/>
    </location>
</feature>
<evidence type="ECO:0000313" key="5">
    <source>
        <dbReference type="Proteomes" id="UP000305948"/>
    </source>
</evidence>
<dbReference type="PANTHER" id="PTHR23106:SF24">
    <property type="entry name" value="ANGIOGENIC FACTOR WITH G PATCH AND FHA DOMAINS 1"/>
    <property type="match status" value="1"/>
</dbReference>
<evidence type="ECO:0000313" key="4">
    <source>
        <dbReference type="EMBL" id="TFK50109.1"/>
    </source>
</evidence>
<dbReference type="STRING" id="5364.A0A5C3MX51"/>
<dbReference type="InterPro" id="IPR000467">
    <property type="entry name" value="G_patch_dom"/>
</dbReference>
<proteinExistence type="predicted"/>
<dbReference type="Pfam" id="PF01585">
    <property type="entry name" value="G-patch"/>
    <property type="match status" value="1"/>
</dbReference>
<dbReference type="InterPro" id="IPR053027">
    <property type="entry name" value="AGGF1"/>
</dbReference>
<dbReference type="InterPro" id="IPR000253">
    <property type="entry name" value="FHA_dom"/>
</dbReference>
<dbReference type="PROSITE" id="PS50174">
    <property type="entry name" value="G_PATCH"/>
    <property type="match status" value="1"/>
</dbReference>
<feature type="compositionally biased region" description="Low complexity" evidence="1">
    <location>
        <begin position="236"/>
        <end position="247"/>
    </location>
</feature>
<feature type="compositionally biased region" description="Low complexity" evidence="1">
    <location>
        <begin position="197"/>
        <end position="206"/>
    </location>
</feature>
<organism evidence="4 5">
    <name type="scientific">Heliocybe sulcata</name>
    <dbReference type="NCBI Taxonomy" id="5364"/>
    <lineage>
        <taxon>Eukaryota</taxon>
        <taxon>Fungi</taxon>
        <taxon>Dikarya</taxon>
        <taxon>Basidiomycota</taxon>
        <taxon>Agaricomycotina</taxon>
        <taxon>Agaricomycetes</taxon>
        <taxon>Gloeophyllales</taxon>
        <taxon>Gloeophyllaceae</taxon>
        <taxon>Heliocybe</taxon>
    </lineage>
</organism>
<accession>A0A5C3MX51</accession>
<dbReference type="Gene3D" id="2.60.200.20">
    <property type="match status" value="1"/>
</dbReference>
<dbReference type="OrthoDB" id="21470at2759"/>
<dbReference type="EMBL" id="ML213514">
    <property type="protein sequence ID" value="TFK50109.1"/>
    <property type="molecule type" value="Genomic_DNA"/>
</dbReference>
<evidence type="ECO:0000256" key="1">
    <source>
        <dbReference type="SAM" id="MobiDB-lite"/>
    </source>
</evidence>
<dbReference type="AlphaFoldDB" id="A0A5C3MX51"/>
<evidence type="ECO:0000259" key="3">
    <source>
        <dbReference type="PROSITE" id="PS50174"/>
    </source>
</evidence>
<dbReference type="SMART" id="SM00443">
    <property type="entry name" value="G_patch"/>
    <property type="match status" value="1"/>
</dbReference>
<dbReference type="PROSITE" id="PS50006">
    <property type="entry name" value="FHA_DOMAIN"/>
    <property type="match status" value="1"/>
</dbReference>
<dbReference type="PANTHER" id="PTHR23106">
    <property type="entry name" value="ANGIOGENIC FACTOR WITH G PATCH AND FHA DOMAINS 1"/>
    <property type="match status" value="1"/>
</dbReference>
<dbReference type="InterPro" id="IPR008984">
    <property type="entry name" value="SMAD_FHA_dom_sf"/>
</dbReference>
<gene>
    <name evidence="4" type="ORF">OE88DRAFT_1597609</name>
</gene>
<feature type="domain" description="FHA" evidence="2">
    <location>
        <begin position="26"/>
        <end position="83"/>
    </location>
</feature>
<sequence>LRLVILRSTVLPKKQAAAVLDGYEEGQIGRDAAPAGSETPRIRLKEMEVSKYHANVYWDSERRQWAVVDMGSKHGTFLRSSSSSFASSSLAGPEERGIRLSPPRVASMPKALHHLDQLSIGGTTFLVHLHEDGLPCADCALHERAEVPLFAVPKKRKREESSVPVNEPGLQPKQQHDPRKALSSLKRSLLHRHDDSTSSSRFSTPSAPYVDRSARRRALHATSASETPGVMPPPLQKAASAAQSAVVDPNPNPLPEPVSAPPTPLSSSNIGHKLLMKQGWQPGTSLGQAESEGTALIEPLQVAISKNRAGLGMAAVEGQSTPNETGVDWRDTARRRRFEDLR</sequence>
<evidence type="ECO:0008006" key="6">
    <source>
        <dbReference type="Google" id="ProtNLM"/>
    </source>
</evidence>
<feature type="non-terminal residue" evidence="4">
    <location>
        <position position="1"/>
    </location>
</feature>
<feature type="compositionally biased region" description="Pro residues" evidence="1">
    <location>
        <begin position="250"/>
        <end position="264"/>
    </location>
</feature>
<dbReference type="SUPFAM" id="SSF49879">
    <property type="entry name" value="SMAD/FHA domain"/>
    <property type="match status" value="1"/>
</dbReference>
<feature type="region of interest" description="Disordered" evidence="1">
    <location>
        <begin position="314"/>
        <end position="342"/>
    </location>
</feature>
<protein>
    <recommendedName>
        <fullName evidence="6">G-patch domain-containing protein</fullName>
    </recommendedName>
</protein>
<dbReference type="Pfam" id="PF00498">
    <property type="entry name" value="FHA"/>
    <property type="match status" value="1"/>
</dbReference>
<reference evidence="4 5" key="1">
    <citation type="journal article" date="2019" name="Nat. Ecol. Evol.">
        <title>Megaphylogeny resolves global patterns of mushroom evolution.</title>
        <authorList>
            <person name="Varga T."/>
            <person name="Krizsan K."/>
            <person name="Foldi C."/>
            <person name="Dima B."/>
            <person name="Sanchez-Garcia M."/>
            <person name="Sanchez-Ramirez S."/>
            <person name="Szollosi G.J."/>
            <person name="Szarkandi J.G."/>
            <person name="Papp V."/>
            <person name="Albert L."/>
            <person name="Andreopoulos W."/>
            <person name="Angelini C."/>
            <person name="Antonin V."/>
            <person name="Barry K.W."/>
            <person name="Bougher N.L."/>
            <person name="Buchanan P."/>
            <person name="Buyck B."/>
            <person name="Bense V."/>
            <person name="Catcheside P."/>
            <person name="Chovatia M."/>
            <person name="Cooper J."/>
            <person name="Damon W."/>
            <person name="Desjardin D."/>
            <person name="Finy P."/>
            <person name="Geml J."/>
            <person name="Haridas S."/>
            <person name="Hughes K."/>
            <person name="Justo A."/>
            <person name="Karasinski D."/>
            <person name="Kautmanova I."/>
            <person name="Kiss B."/>
            <person name="Kocsube S."/>
            <person name="Kotiranta H."/>
            <person name="LaButti K.M."/>
            <person name="Lechner B.E."/>
            <person name="Liimatainen K."/>
            <person name="Lipzen A."/>
            <person name="Lukacs Z."/>
            <person name="Mihaltcheva S."/>
            <person name="Morgado L.N."/>
            <person name="Niskanen T."/>
            <person name="Noordeloos M.E."/>
            <person name="Ohm R.A."/>
            <person name="Ortiz-Santana B."/>
            <person name="Ovrebo C."/>
            <person name="Racz N."/>
            <person name="Riley R."/>
            <person name="Savchenko A."/>
            <person name="Shiryaev A."/>
            <person name="Soop K."/>
            <person name="Spirin V."/>
            <person name="Szebenyi C."/>
            <person name="Tomsovsky M."/>
            <person name="Tulloss R.E."/>
            <person name="Uehling J."/>
            <person name="Grigoriev I.V."/>
            <person name="Vagvolgyi C."/>
            <person name="Papp T."/>
            <person name="Martin F.M."/>
            <person name="Miettinen O."/>
            <person name="Hibbett D.S."/>
            <person name="Nagy L.G."/>
        </authorList>
    </citation>
    <scope>NUCLEOTIDE SEQUENCE [LARGE SCALE GENOMIC DNA]</scope>
    <source>
        <strain evidence="4 5">OMC1185</strain>
    </source>
</reference>
<feature type="domain" description="G-patch" evidence="3">
    <location>
        <begin position="267"/>
        <end position="316"/>
    </location>
</feature>
<feature type="region of interest" description="Disordered" evidence="1">
    <location>
        <begin position="155"/>
        <end position="266"/>
    </location>
</feature>
<keyword evidence="5" id="KW-1185">Reference proteome</keyword>
<dbReference type="GO" id="GO:0003676">
    <property type="term" value="F:nucleic acid binding"/>
    <property type="evidence" value="ECO:0007669"/>
    <property type="project" value="InterPro"/>
</dbReference>
<name>A0A5C3MX51_9AGAM</name>
<evidence type="ECO:0000259" key="2">
    <source>
        <dbReference type="PROSITE" id="PS50006"/>
    </source>
</evidence>
<feature type="compositionally biased region" description="Basic and acidic residues" evidence="1">
    <location>
        <begin position="327"/>
        <end position="342"/>
    </location>
</feature>